<sequence>MSYSIPLDFRQIMNCCPVDRNLKPADGVNREVTFTVAPHIVDSPSVPAYSNPSYLATWLLGYWAGQDEATNNTEGDK</sequence>
<reference evidence="2 3" key="1">
    <citation type="submission" date="2018-06" db="EMBL/GenBank/DDBJ databases">
        <authorList>
            <consortium name="Pathogen Informatics"/>
            <person name="Doyle S."/>
        </authorList>
    </citation>
    <scope>NUCLEOTIDE SEQUENCE [LARGE SCALE GENOMIC DNA]</scope>
    <source>
        <strain evidence="2 3">NCTC10288</strain>
    </source>
</reference>
<dbReference type="EMBL" id="CP065689">
    <property type="protein sequence ID" value="QPS60198.1"/>
    <property type="molecule type" value="Genomic_DNA"/>
</dbReference>
<proteinExistence type="predicted"/>
<evidence type="ECO:0000313" key="2">
    <source>
        <dbReference type="EMBL" id="SQI00972.1"/>
    </source>
</evidence>
<dbReference type="EMBL" id="LS483460">
    <property type="protein sequence ID" value="SQI00972.1"/>
    <property type="molecule type" value="Genomic_DNA"/>
</dbReference>
<evidence type="ECO:0000313" key="4">
    <source>
        <dbReference type="Proteomes" id="UP000594905"/>
    </source>
</evidence>
<dbReference type="RefSeq" id="WP_039673396.1">
    <property type="nucleotide sequence ID" value="NZ_CP065689.1"/>
</dbReference>
<evidence type="ECO:0000313" key="1">
    <source>
        <dbReference type="EMBL" id="QPS60198.1"/>
    </source>
</evidence>
<dbReference type="AlphaFoldDB" id="A0A2X4RUU5"/>
<accession>A0A2X4RUU5</accession>
<dbReference type="STRING" id="38301.NX84_02420"/>
<keyword evidence="4" id="KW-1185">Reference proteome</keyword>
<dbReference type="OrthoDB" id="4412566at2"/>
<gene>
    <name evidence="1" type="ORF">I6G51_03055</name>
    <name evidence="2" type="ORF">NCTC10288_02295</name>
</gene>
<dbReference type="Proteomes" id="UP000249264">
    <property type="component" value="Chromosome 1"/>
</dbReference>
<reference evidence="1 4" key="2">
    <citation type="submission" date="2020-12" db="EMBL/GenBank/DDBJ databases">
        <title>FDA dAtabase for Regulatory Grade micrObial Sequences (FDA-ARGOS): Supporting development and validation of Infectious Disease Dx tests.</title>
        <authorList>
            <person name="Sproer C."/>
            <person name="Gronow S."/>
            <person name="Severitt S."/>
            <person name="Schroder I."/>
            <person name="Tallon L."/>
            <person name="Sadzewicz L."/>
            <person name="Zhao X."/>
            <person name="Boylan J."/>
            <person name="Ott S."/>
            <person name="Bowen H."/>
            <person name="Vavikolanu K."/>
            <person name="Mehta A."/>
            <person name="Aluvathingal J."/>
            <person name="Nadendla S."/>
            <person name="Lowell S."/>
            <person name="Myers T."/>
            <person name="Yan Y."/>
            <person name="Sichtig H."/>
        </authorList>
    </citation>
    <scope>NUCLEOTIDE SEQUENCE [LARGE SCALE GENOMIC DNA]</scope>
    <source>
        <strain evidence="1 4">FDAARGOS_894</strain>
    </source>
</reference>
<dbReference type="Proteomes" id="UP000594905">
    <property type="component" value="Chromosome"/>
</dbReference>
<organism evidence="2 3">
    <name type="scientific">Corynebacterium minutissimum</name>
    <dbReference type="NCBI Taxonomy" id="38301"/>
    <lineage>
        <taxon>Bacteria</taxon>
        <taxon>Bacillati</taxon>
        <taxon>Actinomycetota</taxon>
        <taxon>Actinomycetes</taxon>
        <taxon>Mycobacteriales</taxon>
        <taxon>Corynebacteriaceae</taxon>
        <taxon>Corynebacterium</taxon>
    </lineage>
</organism>
<protein>
    <submittedName>
        <fullName evidence="2">Uncharacterized protein</fullName>
    </submittedName>
</protein>
<name>A0A2X4RUU5_9CORY</name>
<dbReference type="KEGG" id="cmin:NCTC10288_02295"/>
<dbReference type="GeneID" id="70784160"/>
<evidence type="ECO:0000313" key="3">
    <source>
        <dbReference type="Proteomes" id="UP000249264"/>
    </source>
</evidence>